<reference evidence="2" key="1">
    <citation type="submission" date="2017-03" db="EMBL/GenBank/DDBJ databases">
        <title>Phytopthora megakarya and P. palmivora, two closely related causual agents of cacao black pod achieved similar genome size and gene model numbers by different mechanisms.</title>
        <authorList>
            <person name="Ali S."/>
            <person name="Shao J."/>
            <person name="Larry D.J."/>
            <person name="Kronmiller B."/>
            <person name="Shen D."/>
            <person name="Strem M.D."/>
            <person name="Melnick R.L."/>
            <person name="Guiltinan M.J."/>
            <person name="Tyler B.M."/>
            <person name="Meinhardt L.W."/>
            <person name="Bailey B.A."/>
        </authorList>
    </citation>
    <scope>NUCLEOTIDE SEQUENCE [LARGE SCALE GENOMIC DNA]</scope>
    <source>
        <strain evidence="2">zdho120</strain>
    </source>
</reference>
<dbReference type="EMBL" id="NBNE01002322">
    <property type="protein sequence ID" value="OWZ10810.1"/>
    <property type="molecule type" value="Genomic_DNA"/>
</dbReference>
<gene>
    <name evidence="1" type="ORF">PHMEG_00016273</name>
</gene>
<keyword evidence="2" id="KW-1185">Reference proteome</keyword>
<comment type="caution">
    <text evidence="1">The sequence shown here is derived from an EMBL/GenBank/DDBJ whole genome shotgun (WGS) entry which is preliminary data.</text>
</comment>
<protein>
    <submittedName>
        <fullName evidence="1">Transposase</fullName>
    </submittedName>
</protein>
<evidence type="ECO:0000313" key="2">
    <source>
        <dbReference type="Proteomes" id="UP000198211"/>
    </source>
</evidence>
<dbReference type="Proteomes" id="UP000198211">
    <property type="component" value="Unassembled WGS sequence"/>
</dbReference>
<organism evidence="1 2">
    <name type="scientific">Phytophthora megakarya</name>
    <dbReference type="NCBI Taxonomy" id="4795"/>
    <lineage>
        <taxon>Eukaryota</taxon>
        <taxon>Sar</taxon>
        <taxon>Stramenopiles</taxon>
        <taxon>Oomycota</taxon>
        <taxon>Peronosporomycetes</taxon>
        <taxon>Peronosporales</taxon>
        <taxon>Peronosporaceae</taxon>
        <taxon>Phytophthora</taxon>
    </lineage>
</organism>
<accession>A0A225W1T8</accession>
<evidence type="ECO:0000313" key="1">
    <source>
        <dbReference type="EMBL" id="OWZ10810.1"/>
    </source>
</evidence>
<sequence length="62" mass="7533">MRVDVMAKIEEYLDEYWRHTCHQMADRLRNDLGVSVTMNNITNKARRKEFLEALNKHVKNWI</sequence>
<name>A0A225W1T8_9STRA</name>
<dbReference type="AlphaFoldDB" id="A0A225W1T8"/>
<proteinExistence type="predicted"/>